<dbReference type="Proteomes" id="UP000567179">
    <property type="component" value="Unassembled WGS sequence"/>
</dbReference>
<comment type="caution">
    <text evidence="2">The sequence shown here is derived from an EMBL/GenBank/DDBJ whole genome shotgun (WGS) entry which is preliminary data.</text>
</comment>
<evidence type="ECO:0000256" key="1">
    <source>
        <dbReference type="SAM" id="Phobius"/>
    </source>
</evidence>
<protein>
    <submittedName>
        <fullName evidence="2">Uncharacterized protein</fullName>
    </submittedName>
</protein>
<keyword evidence="1" id="KW-0812">Transmembrane</keyword>
<name>A0A8H5AT88_9AGAR</name>
<proteinExistence type="predicted"/>
<feature type="transmembrane region" description="Helical" evidence="1">
    <location>
        <begin position="102"/>
        <end position="122"/>
    </location>
</feature>
<organism evidence="2 3">
    <name type="scientific">Psilocybe cf. subviscida</name>
    <dbReference type="NCBI Taxonomy" id="2480587"/>
    <lineage>
        <taxon>Eukaryota</taxon>
        <taxon>Fungi</taxon>
        <taxon>Dikarya</taxon>
        <taxon>Basidiomycota</taxon>
        <taxon>Agaricomycotina</taxon>
        <taxon>Agaricomycetes</taxon>
        <taxon>Agaricomycetidae</taxon>
        <taxon>Agaricales</taxon>
        <taxon>Agaricineae</taxon>
        <taxon>Strophariaceae</taxon>
        <taxon>Psilocybe</taxon>
    </lineage>
</organism>
<accession>A0A8H5AT88</accession>
<keyword evidence="3" id="KW-1185">Reference proteome</keyword>
<keyword evidence="1" id="KW-1133">Transmembrane helix</keyword>
<evidence type="ECO:0000313" key="3">
    <source>
        <dbReference type="Proteomes" id="UP000567179"/>
    </source>
</evidence>
<gene>
    <name evidence="2" type="ORF">D9619_008221</name>
</gene>
<dbReference type="AlphaFoldDB" id="A0A8H5AT88"/>
<reference evidence="2 3" key="1">
    <citation type="journal article" date="2020" name="ISME J.">
        <title>Uncovering the hidden diversity of litter-decomposition mechanisms in mushroom-forming fungi.</title>
        <authorList>
            <person name="Floudas D."/>
            <person name="Bentzer J."/>
            <person name="Ahren D."/>
            <person name="Johansson T."/>
            <person name="Persson P."/>
            <person name="Tunlid A."/>
        </authorList>
    </citation>
    <scope>NUCLEOTIDE SEQUENCE [LARGE SCALE GENOMIC DNA]</scope>
    <source>
        <strain evidence="2 3">CBS 101986</strain>
    </source>
</reference>
<feature type="transmembrane region" description="Helical" evidence="1">
    <location>
        <begin position="69"/>
        <end position="90"/>
    </location>
</feature>
<evidence type="ECO:0000313" key="2">
    <source>
        <dbReference type="EMBL" id="KAF5310577.1"/>
    </source>
</evidence>
<sequence>MYPHTPVLYMHKSVGLQTVAIHLALVLAPWPPSSVTCACPYESLVTYPTDLARAADSGAPIVLAPLSEVPLALILILALARIVVALVVVVRIPAASVVQERIFAVVLTIAPAALLVLLRPVWACRRDISRGHRKASIELDFSFVSNDVGDALAYAPGHGEWSCHWC</sequence>
<dbReference type="EMBL" id="JAACJJ010000057">
    <property type="protein sequence ID" value="KAF5310577.1"/>
    <property type="molecule type" value="Genomic_DNA"/>
</dbReference>
<keyword evidence="1" id="KW-0472">Membrane</keyword>